<dbReference type="AlphaFoldDB" id="D4F7N0"/>
<reference evidence="1 2" key="1">
    <citation type="submission" date="2010-02" db="EMBL/GenBank/DDBJ databases">
        <authorList>
            <person name="Weinstock G."/>
            <person name="Sodergren E."/>
            <person name="Clifton S."/>
            <person name="Fulton L."/>
            <person name="Fulton B."/>
            <person name="Courtney L."/>
            <person name="Fronick C."/>
            <person name="Harrison M."/>
            <person name="Strong C."/>
            <person name="Farmer C."/>
            <person name="Delahaunty K."/>
            <person name="Markovic C."/>
            <person name="Hall O."/>
            <person name="Minx P."/>
            <person name="Tomlinson C."/>
            <person name="Mitreva M."/>
            <person name="Nelson J."/>
            <person name="Hou S."/>
            <person name="Wollam A."/>
            <person name="Pepin K.H."/>
            <person name="Johnson M."/>
            <person name="Bhonagiri V."/>
            <person name="Zhang X."/>
            <person name="Suruliraj S."/>
            <person name="Warren W."/>
            <person name="Chinwalla A."/>
            <person name="Mardis E.R."/>
            <person name="Wilson R.K."/>
        </authorList>
    </citation>
    <scope>NUCLEOTIDE SEQUENCE [LARGE SCALE GENOMIC DNA]</scope>
    <source>
        <strain evidence="1 2">ATCC 23685</strain>
    </source>
</reference>
<sequence length="55" mass="6115">MVPATIKILPIVRFFTLSSALLLQGVISAQRTGNYYRRQIGVTLYVIITLHTPLG</sequence>
<protein>
    <submittedName>
        <fullName evidence="1">Uncharacterized protein</fullName>
    </submittedName>
</protein>
<organism evidence="1 2">
    <name type="scientific">Edwardsiella tarda ATCC 23685</name>
    <dbReference type="NCBI Taxonomy" id="500638"/>
    <lineage>
        <taxon>Bacteria</taxon>
        <taxon>Pseudomonadati</taxon>
        <taxon>Pseudomonadota</taxon>
        <taxon>Gammaproteobacteria</taxon>
        <taxon>Enterobacterales</taxon>
        <taxon>Hafniaceae</taxon>
        <taxon>Edwardsiella</taxon>
    </lineage>
</organism>
<accession>D4F7N0</accession>
<dbReference type="HOGENOM" id="CLU_3024907_0_0_6"/>
<dbReference type="EMBL" id="ADGK01000238">
    <property type="protein sequence ID" value="EFE22237.1"/>
    <property type="molecule type" value="Genomic_DNA"/>
</dbReference>
<evidence type="ECO:0000313" key="2">
    <source>
        <dbReference type="Proteomes" id="UP000003692"/>
    </source>
</evidence>
<evidence type="ECO:0000313" key="1">
    <source>
        <dbReference type="EMBL" id="EFE22237.1"/>
    </source>
</evidence>
<proteinExistence type="predicted"/>
<gene>
    <name evidence="1" type="ORF">EDWATA_02767</name>
</gene>
<name>D4F7N0_EDWTA</name>
<dbReference type="Proteomes" id="UP000003692">
    <property type="component" value="Unassembled WGS sequence"/>
</dbReference>
<comment type="caution">
    <text evidence="1">The sequence shown here is derived from an EMBL/GenBank/DDBJ whole genome shotgun (WGS) entry which is preliminary data.</text>
</comment>